<sequence>MTSISKLNLGRAPVRDGIYAEVLRFGGDYIIQSLHELITAVWRDGAMLKDWKDAIILPFYKGKGVLLYYQLLARLEAASLVRDGISAVMTAEPVVLIVMIRRHCLNGDNDDDDDDDDDE</sequence>
<dbReference type="AlphaFoldDB" id="A0A0L8H9X9"/>
<accession>A0A0L8H9X9</accession>
<organism evidence="1">
    <name type="scientific">Octopus bimaculoides</name>
    <name type="common">California two-spotted octopus</name>
    <dbReference type="NCBI Taxonomy" id="37653"/>
    <lineage>
        <taxon>Eukaryota</taxon>
        <taxon>Metazoa</taxon>
        <taxon>Spiralia</taxon>
        <taxon>Lophotrochozoa</taxon>
        <taxon>Mollusca</taxon>
        <taxon>Cephalopoda</taxon>
        <taxon>Coleoidea</taxon>
        <taxon>Octopodiformes</taxon>
        <taxon>Octopoda</taxon>
        <taxon>Incirrata</taxon>
        <taxon>Octopodidae</taxon>
        <taxon>Octopus</taxon>
    </lineage>
</organism>
<proteinExistence type="predicted"/>
<reference evidence="1" key="1">
    <citation type="submission" date="2015-07" db="EMBL/GenBank/DDBJ databases">
        <title>MeaNS - Measles Nucleotide Surveillance Program.</title>
        <authorList>
            <person name="Tran T."/>
            <person name="Druce J."/>
        </authorList>
    </citation>
    <scope>NUCLEOTIDE SEQUENCE</scope>
    <source>
        <strain evidence="1">UCB-OBI-ISO-001</strain>
        <tissue evidence="1">Gonad</tissue>
    </source>
</reference>
<dbReference type="EMBL" id="KQ418855">
    <property type="protein sequence ID" value="KOF85565.1"/>
    <property type="molecule type" value="Genomic_DNA"/>
</dbReference>
<evidence type="ECO:0000313" key="1">
    <source>
        <dbReference type="EMBL" id="KOF85565.1"/>
    </source>
</evidence>
<feature type="non-terminal residue" evidence="1">
    <location>
        <position position="119"/>
    </location>
</feature>
<name>A0A0L8H9X9_OCTBM</name>
<gene>
    <name evidence="1" type="ORF">OCBIM_22020104mg</name>
</gene>
<protein>
    <submittedName>
        <fullName evidence="1">Uncharacterized protein</fullName>
    </submittedName>
</protein>